<dbReference type="InterPro" id="IPR003593">
    <property type="entry name" value="AAA+_ATPase"/>
</dbReference>
<dbReference type="PROSITE" id="PS50893">
    <property type="entry name" value="ABC_TRANSPORTER_2"/>
    <property type="match status" value="1"/>
</dbReference>
<dbReference type="PANTHER" id="PTHR24221">
    <property type="entry name" value="ATP-BINDING CASSETTE SUB-FAMILY B"/>
    <property type="match status" value="1"/>
</dbReference>
<evidence type="ECO:0000313" key="15">
    <source>
        <dbReference type="Proteomes" id="UP000645966"/>
    </source>
</evidence>
<dbReference type="Pfam" id="PF00005">
    <property type="entry name" value="ABC_tran"/>
    <property type="match status" value="1"/>
</dbReference>
<dbReference type="PANTHER" id="PTHR24221:SF397">
    <property type="entry name" value="ABC TRANSPORTER, ATP-BINDING TRANSMEMBRANE PROTEIN"/>
    <property type="match status" value="1"/>
</dbReference>
<dbReference type="GO" id="GO:0034040">
    <property type="term" value="F:ATPase-coupled lipid transmembrane transporter activity"/>
    <property type="evidence" value="ECO:0007669"/>
    <property type="project" value="TreeGrafter"/>
</dbReference>
<dbReference type="GO" id="GO:0140359">
    <property type="term" value="F:ABC-type transporter activity"/>
    <property type="evidence" value="ECO:0007669"/>
    <property type="project" value="InterPro"/>
</dbReference>
<evidence type="ECO:0000259" key="13">
    <source>
        <dbReference type="PROSITE" id="PS50929"/>
    </source>
</evidence>
<keyword evidence="9 11" id="KW-0472">Membrane</keyword>
<keyword evidence="7 14" id="KW-0067">ATP-binding</keyword>
<keyword evidence="4" id="KW-0997">Cell inner membrane</keyword>
<dbReference type="Proteomes" id="UP000645966">
    <property type="component" value="Unassembled WGS sequence"/>
</dbReference>
<dbReference type="SUPFAM" id="SSF90123">
    <property type="entry name" value="ABC transporter transmembrane region"/>
    <property type="match status" value="1"/>
</dbReference>
<dbReference type="Gene3D" id="3.40.50.300">
    <property type="entry name" value="P-loop containing nucleotide triphosphate hydrolases"/>
    <property type="match status" value="1"/>
</dbReference>
<feature type="domain" description="ABC transmembrane type-1" evidence="13">
    <location>
        <begin position="30"/>
        <end position="308"/>
    </location>
</feature>
<dbReference type="SUPFAM" id="SSF52540">
    <property type="entry name" value="P-loop containing nucleoside triphosphate hydrolases"/>
    <property type="match status" value="1"/>
</dbReference>
<dbReference type="InterPro" id="IPR039421">
    <property type="entry name" value="Type_1_exporter"/>
</dbReference>
<feature type="transmembrane region" description="Helical" evidence="11">
    <location>
        <begin position="133"/>
        <end position="160"/>
    </location>
</feature>
<accession>A0A934M6D9</accession>
<dbReference type="SMART" id="SM00382">
    <property type="entry name" value="AAA"/>
    <property type="match status" value="1"/>
</dbReference>
<evidence type="ECO:0000256" key="5">
    <source>
        <dbReference type="ARBA" id="ARBA00022692"/>
    </source>
</evidence>
<dbReference type="PROSITE" id="PS50929">
    <property type="entry name" value="ABC_TM1F"/>
    <property type="match status" value="1"/>
</dbReference>
<evidence type="ECO:0000256" key="4">
    <source>
        <dbReference type="ARBA" id="ARBA00022519"/>
    </source>
</evidence>
<evidence type="ECO:0000256" key="10">
    <source>
        <dbReference type="ARBA" id="ARBA00023455"/>
    </source>
</evidence>
<dbReference type="Gene3D" id="1.20.1560.10">
    <property type="entry name" value="ABC transporter type 1, transmembrane domain"/>
    <property type="match status" value="1"/>
</dbReference>
<dbReference type="Pfam" id="PF00664">
    <property type="entry name" value="ABC_membrane"/>
    <property type="match status" value="1"/>
</dbReference>
<gene>
    <name evidence="14" type="ORF">JDV75_01890</name>
</gene>
<organism evidence="14 15">
    <name type="scientific">Corynebacterium meridianum</name>
    <dbReference type="NCBI Taxonomy" id="2765363"/>
    <lineage>
        <taxon>Bacteria</taxon>
        <taxon>Bacillati</taxon>
        <taxon>Actinomycetota</taxon>
        <taxon>Actinomycetes</taxon>
        <taxon>Mycobacteriales</taxon>
        <taxon>Corynebacteriaceae</taxon>
        <taxon>Corynebacterium</taxon>
    </lineage>
</organism>
<keyword evidence="8 11" id="KW-1133">Transmembrane helix</keyword>
<feature type="transmembrane region" description="Helical" evidence="11">
    <location>
        <begin position="63"/>
        <end position="82"/>
    </location>
</feature>
<dbReference type="InterPro" id="IPR027417">
    <property type="entry name" value="P-loop_NTPase"/>
</dbReference>
<dbReference type="InterPro" id="IPR003439">
    <property type="entry name" value="ABC_transporter-like_ATP-bd"/>
</dbReference>
<sequence length="587" mass="63220">MATHGIDPLQLGILRRQMSDSGIRQLNKHLFANVANGALEGISLLALLPAASTLATGDEALGIRFSGWLIILTVLAAITFYFRYTQAVTGFTATTDYMRHTHHALGDHLATLPLGWFSSLSTGGLSRLVSTSFVLICQILAHMLQMVISQAVSVFVILIGCWLWDWRIGLTMTVATPFIFISLAGLRAVKIRSDERVSATDAVLADRLVEFAVCQPELRAAGLTDDFTPLVEAGERNDSERLRDFFISAVVLGINGLLIQLVSVALITTAAILATNGALGPIETIAFIGMVLRFTQNLQALGEGYAGISVVRTPMKEMRQILDAPVYEAPENPAGVTEPGEVVLDDVAFGYEPGSPVLEGVSFTAGPGTLTALVGPSGSGKTTIARLICRFYDVDSGSVRVGGADVRDQSTEQLMEQVSMVFQDVYLFDDTLEANVRIGRPDATDEEVRDAARLAGVDDIADRLGWDTRVGEGGRSLSGGERQRVSVARALLKKAPIVLLDEATAALDAENEANIVASVAELARHSTVIAIAHKLDTVRAADQIIVLDEDGRIVQKGTHDELITEQGPYRRFCERREAAAGWRLTHS</sequence>
<dbReference type="InterPro" id="IPR036640">
    <property type="entry name" value="ABC1_TM_sf"/>
</dbReference>
<comment type="caution">
    <text evidence="14">The sequence shown here is derived from an EMBL/GenBank/DDBJ whole genome shotgun (WGS) entry which is preliminary data.</text>
</comment>
<name>A0A934M6D9_9CORY</name>
<comment type="similarity">
    <text evidence="10">Belongs to the ABC transporter superfamily. Siderophore-Fe(3+) uptake transporter (SIUT) (TC 3.A.1.21) family.</text>
</comment>
<dbReference type="InterPro" id="IPR017871">
    <property type="entry name" value="ABC_transporter-like_CS"/>
</dbReference>
<dbReference type="EMBL" id="JAEIOS010000009">
    <property type="protein sequence ID" value="MBI8988519.1"/>
    <property type="molecule type" value="Genomic_DNA"/>
</dbReference>
<comment type="subcellular location">
    <subcellularLocation>
        <location evidence="1">Cell inner membrane</location>
        <topology evidence="1">Multi-pass membrane protein</topology>
    </subcellularLocation>
</comment>
<evidence type="ECO:0000256" key="6">
    <source>
        <dbReference type="ARBA" id="ARBA00022741"/>
    </source>
</evidence>
<dbReference type="AlphaFoldDB" id="A0A934M6D9"/>
<dbReference type="InterPro" id="IPR011527">
    <property type="entry name" value="ABC1_TM_dom"/>
</dbReference>
<keyword evidence="15" id="KW-1185">Reference proteome</keyword>
<protein>
    <submittedName>
        <fullName evidence="14">ABC transporter ATP-binding protein</fullName>
    </submittedName>
</protein>
<evidence type="ECO:0000313" key="14">
    <source>
        <dbReference type="EMBL" id="MBI8988519.1"/>
    </source>
</evidence>
<keyword evidence="2" id="KW-0813">Transport</keyword>
<proteinExistence type="inferred from homology"/>
<dbReference type="PROSITE" id="PS00211">
    <property type="entry name" value="ABC_TRANSPORTER_1"/>
    <property type="match status" value="1"/>
</dbReference>
<reference evidence="14" key="1">
    <citation type="submission" date="2020-12" db="EMBL/GenBank/DDBJ databases">
        <title>Genome public.</title>
        <authorList>
            <person name="Sun Q."/>
        </authorList>
    </citation>
    <scope>NUCLEOTIDE SEQUENCE</scope>
    <source>
        <strain evidence="14">CCM 8863</strain>
    </source>
</reference>
<dbReference type="RefSeq" id="WP_198737553.1">
    <property type="nucleotide sequence ID" value="NZ_JAEIOS010000009.1"/>
</dbReference>
<evidence type="ECO:0000256" key="3">
    <source>
        <dbReference type="ARBA" id="ARBA00022475"/>
    </source>
</evidence>
<dbReference type="GO" id="GO:0005886">
    <property type="term" value="C:plasma membrane"/>
    <property type="evidence" value="ECO:0007669"/>
    <property type="project" value="UniProtKB-SubCell"/>
</dbReference>
<evidence type="ECO:0000256" key="2">
    <source>
        <dbReference type="ARBA" id="ARBA00022448"/>
    </source>
</evidence>
<dbReference type="GO" id="GO:0005524">
    <property type="term" value="F:ATP binding"/>
    <property type="evidence" value="ECO:0007669"/>
    <property type="project" value="UniProtKB-KW"/>
</dbReference>
<feature type="transmembrane region" description="Helical" evidence="11">
    <location>
        <begin position="245"/>
        <end position="274"/>
    </location>
</feature>
<feature type="transmembrane region" description="Helical" evidence="11">
    <location>
        <begin position="166"/>
        <end position="186"/>
    </location>
</feature>
<dbReference type="GO" id="GO:0016887">
    <property type="term" value="F:ATP hydrolysis activity"/>
    <property type="evidence" value="ECO:0007669"/>
    <property type="project" value="InterPro"/>
</dbReference>
<feature type="domain" description="ABC transporter" evidence="12">
    <location>
        <begin position="342"/>
        <end position="575"/>
    </location>
</feature>
<feature type="transmembrane region" description="Helical" evidence="11">
    <location>
        <begin position="30"/>
        <end position="51"/>
    </location>
</feature>
<keyword evidence="3" id="KW-1003">Cell membrane</keyword>
<evidence type="ECO:0000256" key="7">
    <source>
        <dbReference type="ARBA" id="ARBA00022840"/>
    </source>
</evidence>
<evidence type="ECO:0000256" key="1">
    <source>
        <dbReference type="ARBA" id="ARBA00004429"/>
    </source>
</evidence>
<dbReference type="FunFam" id="3.40.50.300:FF:000221">
    <property type="entry name" value="Multidrug ABC transporter ATP-binding protein"/>
    <property type="match status" value="1"/>
</dbReference>
<keyword evidence="6" id="KW-0547">Nucleotide-binding</keyword>
<evidence type="ECO:0000256" key="11">
    <source>
        <dbReference type="SAM" id="Phobius"/>
    </source>
</evidence>
<evidence type="ECO:0000256" key="9">
    <source>
        <dbReference type="ARBA" id="ARBA00023136"/>
    </source>
</evidence>
<evidence type="ECO:0000256" key="8">
    <source>
        <dbReference type="ARBA" id="ARBA00022989"/>
    </source>
</evidence>
<keyword evidence="5 11" id="KW-0812">Transmembrane</keyword>
<evidence type="ECO:0000259" key="12">
    <source>
        <dbReference type="PROSITE" id="PS50893"/>
    </source>
</evidence>